<sequence length="347" mass="39033">MPSAYSGQRLRTSFYSNGKLLLTGEYAVLDGALALAVPTQYGQSLTVTEIPERELQWKSRDENGNIWFQASFDLSHFDHAPEAPSFFSADGAMHQVESDPDSETGGNAHEKSPEIQTIYQTLAKIIREAKKLNPRFLRGLKGYAVATQMTFPRDWGLGSSSTLINNVAQWAEVDAYRLLWNAFSGSGYDIACARNDHPILYKVHKGEPKVEVVNFHPIFNDRLYFIHLNKKQNSREGIATYRKRQFDKTELIDRVSEITKKTVRCTRLSDFESLIGEHEKILSRSLQIPTVKQSLFPDFNGAIKSLGAWGGDFILVTGGADTPSYFKQMGYDTAVPYSEMVLANKRS</sequence>
<organism evidence="1 2">
    <name type="scientific">Pricia mediterranea</name>
    <dbReference type="NCBI Taxonomy" id="3076079"/>
    <lineage>
        <taxon>Bacteria</taxon>
        <taxon>Pseudomonadati</taxon>
        <taxon>Bacteroidota</taxon>
        <taxon>Flavobacteriia</taxon>
        <taxon>Flavobacteriales</taxon>
        <taxon>Flavobacteriaceae</taxon>
        <taxon>Pricia</taxon>
    </lineage>
</organism>
<dbReference type="Gene3D" id="3.30.230.10">
    <property type="match status" value="1"/>
</dbReference>
<keyword evidence="1" id="KW-0418">Kinase</keyword>
<dbReference type="InterPro" id="IPR020568">
    <property type="entry name" value="Ribosomal_Su5_D2-typ_SF"/>
</dbReference>
<comment type="caution">
    <text evidence="1">The sequence shown here is derived from an EMBL/GenBank/DDBJ whole genome shotgun (WGS) entry which is preliminary data.</text>
</comment>
<dbReference type="InterPro" id="IPR014721">
    <property type="entry name" value="Ribsml_uS5_D2-typ_fold_subgr"/>
</dbReference>
<accession>A0ABU3L6E9</accession>
<dbReference type="RefSeq" id="WP_314015065.1">
    <property type="nucleotide sequence ID" value="NZ_JAVTTP010000001.1"/>
</dbReference>
<proteinExistence type="predicted"/>
<gene>
    <name evidence="1" type="ORF">RQM65_11295</name>
</gene>
<evidence type="ECO:0000313" key="2">
    <source>
        <dbReference type="Proteomes" id="UP001250656"/>
    </source>
</evidence>
<dbReference type="NCBIfam" id="NF040656">
    <property type="entry name" value="GHMP_GYDIA"/>
    <property type="match status" value="1"/>
</dbReference>
<dbReference type="EMBL" id="JAVTTP010000001">
    <property type="protein sequence ID" value="MDT7829252.1"/>
    <property type="molecule type" value="Genomic_DNA"/>
</dbReference>
<keyword evidence="2" id="KW-1185">Reference proteome</keyword>
<name>A0ABU3L6E9_9FLAO</name>
<dbReference type="GO" id="GO:0016301">
    <property type="term" value="F:kinase activity"/>
    <property type="evidence" value="ECO:0007669"/>
    <property type="project" value="UniProtKB-KW"/>
</dbReference>
<reference evidence="1 2" key="1">
    <citation type="submission" date="2023-09" db="EMBL/GenBank/DDBJ databases">
        <title>Novel taxa isolated from Blanes Bay.</title>
        <authorList>
            <person name="Rey-Velasco X."/>
            <person name="Lucena T."/>
        </authorList>
    </citation>
    <scope>NUCLEOTIDE SEQUENCE [LARGE SCALE GENOMIC DNA]</scope>
    <source>
        <strain evidence="1 2">S334</strain>
    </source>
</reference>
<dbReference type="Proteomes" id="UP001250656">
    <property type="component" value="Unassembled WGS sequence"/>
</dbReference>
<evidence type="ECO:0000313" key="1">
    <source>
        <dbReference type="EMBL" id="MDT7829252.1"/>
    </source>
</evidence>
<dbReference type="SUPFAM" id="SSF54211">
    <property type="entry name" value="Ribosomal protein S5 domain 2-like"/>
    <property type="match status" value="1"/>
</dbReference>
<dbReference type="InterPro" id="IPR047765">
    <property type="entry name" value="GHMP_GYDIA-like"/>
</dbReference>
<protein>
    <submittedName>
        <fullName evidence="1">GYDIA family GHMP kinase</fullName>
    </submittedName>
</protein>
<keyword evidence="1" id="KW-0808">Transferase</keyword>